<feature type="domain" description="DH" evidence="2">
    <location>
        <begin position="39"/>
        <end position="232"/>
    </location>
</feature>
<dbReference type="Pfam" id="PF00621">
    <property type="entry name" value="RhoGEF"/>
    <property type="match status" value="1"/>
</dbReference>
<dbReference type="InterPro" id="IPR043537">
    <property type="entry name" value="Tiam1/Tiam2/Sif"/>
</dbReference>
<dbReference type="Gene3D" id="1.20.900.10">
    <property type="entry name" value="Dbl homology (DH) domain"/>
    <property type="match status" value="1"/>
</dbReference>
<evidence type="ECO:0000313" key="3">
    <source>
        <dbReference type="EMBL" id="KAJ8314622.1"/>
    </source>
</evidence>
<dbReference type="PROSITE" id="PS50010">
    <property type="entry name" value="DH_2"/>
    <property type="match status" value="1"/>
</dbReference>
<organism evidence="3 4">
    <name type="scientific">Tegillarca granosa</name>
    <name type="common">Malaysian cockle</name>
    <name type="synonym">Anadara granosa</name>
    <dbReference type="NCBI Taxonomy" id="220873"/>
    <lineage>
        <taxon>Eukaryota</taxon>
        <taxon>Metazoa</taxon>
        <taxon>Spiralia</taxon>
        <taxon>Lophotrochozoa</taxon>
        <taxon>Mollusca</taxon>
        <taxon>Bivalvia</taxon>
        <taxon>Autobranchia</taxon>
        <taxon>Pteriomorphia</taxon>
        <taxon>Arcoida</taxon>
        <taxon>Arcoidea</taxon>
        <taxon>Arcidae</taxon>
        <taxon>Tegillarca</taxon>
    </lineage>
</organism>
<comment type="caution">
    <text evidence="3">The sequence shown here is derived from an EMBL/GenBank/DDBJ whole genome shotgun (WGS) entry which is preliminary data.</text>
</comment>
<dbReference type="Proteomes" id="UP001217089">
    <property type="component" value="Unassembled WGS sequence"/>
</dbReference>
<feature type="compositionally biased region" description="Basic and acidic residues" evidence="1">
    <location>
        <begin position="1"/>
        <end position="14"/>
    </location>
</feature>
<feature type="region of interest" description="Disordered" evidence="1">
    <location>
        <begin position="309"/>
        <end position="355"/>
    </location>
</feature>
<dbReference type="InterPro" id="IPR055230">
    <property type="entry name" value="PH_Tiam1/2"/>
</dbReference>
<evidence type="ECO:0000313" key="4">
    <source>
        <dbReference type="Proteomes" id="UP001217089"/>
    </source>
</evidence>
<name>A0ABQ9FFI7_TEGGR</name>
<keyword evidence="4" id="KW-1185">Reference proteome</keyword>
<reference evidence="3 4" key="1">
    <citation type="submission" date="2022-12" db="EMBL/GenBank/DDBJ databases">
        <title>Chromosome-level genome of Tegillarca granosa.</title>
        <authorList>
            <person name="Kim J."/>
        </authorList>
    </citation>
    <scope>NUCLEOTIDE SEQUENCE [LARGE SCALE GENOMIC DNA]</scope>
    <source>
        <strain evidence="3">Teg-2019</strain>
        <tissue evidence="3">Adductor muscle</tissue>
    </source>
</reference>
<dbReference type="InterPro" id="IPR035899">
    <property type="entry name" value="DBL_dom_sf"/>
</dbReference>
<dbReference type="Pfam" id="PF23014">
    <property type="entry name" value="PH_Tiam1"/>
    <property type="match status" value="2"/>
</dbReference>
<dbReference type="InterPro" id="IPR000219">
    <property type="entry name" value="DH_dom"/>
</dbReference>
<feature type="region of interest" description="Disordered" evidence="1">
    <location>
        <begin position="445"/>
        <end position="469"/>
    </location>
</feature>
<dbReference type="InterPro" id="IPR011993">
    <property type="entry name" value="PH-like_dom_sf"/>
</dbReference>
<dbReference type="SUPFAM" id="SSF48065">
    <property type="entry name" value="DBL homology domain (DH-domain)"/>
    <property type="match status" value="1"/>
</dbReference>
<proteinExistence type="predicted"/>
<evidence type="ECO:0000256" key="1">
    <source>
        <dbReference type="SAM" id="MobiDB-lite"/>
    </source>
</evidence>
<sequence>MAGVEKLDNVKEVEETNGNDVSNVVKDDVTEESKSDYKTLRKIIDELISTEKTYVKDLHALVDQYLLPIQKNNKLQSDDVNEIFGNIEDIVAFQDEFSKALQEPMKLLKDVSPSNEEKIFKRVLFSIGSAFLYFAENFKVYSSFTATHIRSYRIFTTNQNPALKEILQEHQRSRSLSTSLDSYMIKPIQRIMKYPLFLRDLCHAINPDSDEHYHLTQTLNEVERINRHINKMQEIYEEYGTMFDDLSKQYKKNKSHTHVVDLSIGELQEHGKVEWCNVGTIGLIHKDLILHTHIFIFRTAVVFSCRGRSKASHRSSEKRKSSQSSQQVMNDVLQGPPGHQTHQTPNHRTTHTPNEHPMVDVFQKVIPIQEVKIEDGEFEDSGQLHWWDLIHVNKNSKDGSPFSIFKLCCSSAEQKSGCISLIQKLARRLNIDINKKSTYVPFGGKRLTSLPTGSRPGLRKLSKRRDEKK</sequence>
<dbReference type="SUPFAM" id="SSF50729">
    <property type="entry name" value="PH domain-like"/>
    <property type="match status" value="2"/>
</dbReference>
<dbReference type="SMART" id="SM00325">
    <property type="entry name" value="RhoGEF"/>
    <property type="match status" value="1"/>
</dbReference>
<protein>
    <recommendedName>
        <fullName evidence="2">DH domain-containing protein</fullName>
    </recommendedName>
</protein>
<dbReference type="PANTHER" id="PTHR46001">
    <property type="entry name" value="TIAM (MAMMALIAN TUMOR INVASION AND METASTASIS FACTOR) HOMOLOG"/>
    <property type="match status" value="1"/>
</dbReference>
<dbReference type="EMBL" id="JARBDR010000337">
    <property type="protein sequence ID" value="KAJ8314622.1"/>
    <property type="molecule type" value="Genomic_DNA"/>
</dbReference>
<dbReference type="Gene3D" id="2.30.29.30">
    <property type="entry name" value="Pleckstrin-homology domain (PH domain)/Phosphotyrosine-binding domain (PTB)"/>
    <property type="match status" value="1"/>
</dbReference>
<evidence type="ECO:0000259" key="2">
    <source>
        <dbReference type="PROSITE" id="PS50010"/>
    </source>
</evidence>
<dbReference type="CDD" id="cd00160">
    <property type="entry name" value="RhoGEF"/>
    <property type="match status" value="1"/>
</dbReference>
<dbReference type="PANTHER" id="PTHR46001:SF3">
    <property type="entry name" value="PROTEIN STILL LIFE, ISOFORM SIF TYPE 1"/>
    <property type="match status" value="1"/>
</dbReference>
<feature type="region of interest" description="Disordered" evidence="1">
    <location>
        <begin position="1"/>
        <end position="23"/>
    </location>
</feature>
<accession>A0ABQ9FFI7</accession>
<gene>
    <name evidence="3" type="ORF">KUTeg_006772</name>
</gene>